<evidence type="ECO:0000256" key="3">
    <source>
        <dbReference type="ARBA" id="ARBA00022723"/>
    </source>
</evidence>
<evidence type="ECO:0000256" key="6">
    <source>
        <dbReference type="ARBA" id="ARBA00023329"/>
    </source>
</evidence>
<keyword evidence="8" id="KW-1133">Transmembrane helix</keyword>
<comment type="caution">
    <text evidence="10">The sequence shown here is derived from an EMBL/GenBank/DDBJ whole genome shotgun (WGS) entry which is preliminary data.</text>
</comment>
<dbReference type="InterPro" id="IPR036837">
    <property type="entry name" value="Cation_efflux_CTD_sf"/>
</dbReference>
<dbReference type="SUPFAM" id="SSF160240">
    <property type="entry name" value="Cation efflux protein cytoplasmic domain-like"/>
    <property type="match status" value="1"/>
</dbReference>
<keyword evidence="3" id="KW-0479">Metal-binding</keyword>
<keyword evidence="5" id="KW-0813">Transport</keyword>
<name>A0ABQ7T0M4_PHRPL</name>
<evidence type="ECO:0000313" key="10">
    <source>
        <dbReference type="EMBL" id="KAH0622966.1"/>
    </source>
</evidence>
<feature type="transmembrane region" description="Helical" evidence="8">
    <location>
        <begin position="89"/>
        <end position="107"/>
    </location>
</feature>
<keyword evidence="5" id="KW-0406">Ion transport</keyword>
<keyword evidence="5" id="KW-0864">Zinc transport</keyword>
<keyword evidence="4" id="KW-0862">Zinc</keyword>
<accession>A0ABQ7T0M4</accession>
<evidence type="ECO:0000313" key="11">
    <source>
        <dbReference type="Proteomes" id="UP000826234"/>
    </source>
</evidence>
<evidence type="ECO:0000256" key="1">
    <source>
        <dbReference type="ARBA" id="ARBA00004439"/>
    </source>
</evidence>
<keyword evidence="11" id="KW-1185">Reference proteome</keyword>
<evidence type="ECO:0000256" key="2">
    <source>
        <dbReference type="ARBA" id="ARBA00008873"/>
    </source>
</evidence>
<evidence type="ECO:0000256" key="4">
    <source>
        <dbReference type="ARBA" id="ARBA00022833"/>
    </source>
</evidence>
<dbReference type="Proteomes" id="UP000826234">
    <property type="component" value="Unassembled WGS sequence"/>
</dbReference>
<dbReference type="PANTHER" id="PTHR11562:SF30">
    <property type="entry name" value="PROTON-COUPLED ZINC ANTIPORTER SLC30A3-RELATED"/>
    <property type="match status" value="1"/>
</dbReference>
<evidence type="ECO:0000256" key="5">
    <source>
        <dbReference type="ARBA" id="ARBA00022906"/>
    </source>
</evidence>
<comment type="similarity">
    <text evidence="2">Belongs to the cation diffusion facilitator (CDF) transporter (TC 2.A.4) family. SLC30A subfamily.</text>
</comment>
<reference evidence="10 11" key="1">
    <citation type="journal article" date="2022" name="Gigascience">
        <title>A chromosome-level genome assembly and annotation of the desert horned lizard, Phrynosoma platyrhinos, provides insight into chromosomal rearrangements among reptiles.</title>
        <authorList>
            <person name="Koochekian N."/>
            <person name="Ascanio A."/>
            <person name="Farleigh K."/>
            <person name="Card D.C."/>
            <person name="Schield D.R."/>
            <person name="Castoe T.A."/>
            <person name="Jezkova T."/>
        </authorList>
    </citation>
    <scope>NUCLEOTIDE SEQUENCE [LARGE SCALE GENOMIC DNA]</scope>
    <source>
        <strain evidence="10">NK-2021</strain>
    </source>
</reference>
<proteinExistence type="inferred from homology"/>
<comment type="subcellular location">
    <subcellularLocation>
        <location evidence="1">Cytoplasmic vesicle membrane</location>
        <topology evidence="1">Multi-pass membrane protein</topology>
    </subcellularLocation>
</comment>
<dbReference type="Pfam" id="PF16916">
    <property type="entry name" value="ZT_dimer"/>
    <property type="match status" value="1"/>
</dbReference>
<sequence>MLNKWQMAMLRLDRLGLFLTKRPGTLGSCEKGVKLVKQGAFAGLPPENGHAAMPMEGLETEPPAAPHCHRQGPCSPSQSQQKLQAQRKLRIACAVCFLFMIGEVIGAPRGVEFRAVKEMLLSVKGVKGAHDLHLWALTLSHHVVAVHVAIESGADMEVVRQEATALLQSKFGFVSCTIQVERYLEDMATCHQCQDPRD</sequence>
<feature type="region of interest" description="Disordered" evidence="7">
    <location>
        <begin position="60"/>
        <end position="79"/>
    </location>
</feature>
<gene>
    <name evidence="10" type="ORF">JD844_025920</name>
</gene>
<evidence type="ECO:0000256" key="7">
    <source>
        <dbReference type="SAM" id="MobiDB-lite"/>
    </source>
</evidence>
<evidence type="ECO:0000259" key="9">
    <source>
        <dbReference type="Pfam" id="PF16916"/>
    </source>
</evidence>
<dbReference type="PANTHER" id="PTHR11562">
    <property type="entry name" value="CATION EFFLUX PROTEIN/ ZINC TRANSPORTER"/>
    <property type="match status" value="1"/>
</dbReference>
<protein>
    <recommendedName>
        <fullName evidence="9">Cation efflux protein cytoplasmic domain-containing protein</fullName>
    </recommendedName>
</protein>
<dbReference type="InterPro" id="IPR027470">
    <property type="entry name" value="Cation_efflux_CTD"/>
</dbReference>
<keyword evidence="8" id="KW-0812">Transmembrane</keyword>
<keyword evidence="6" id="KW-0968">Cytoplasmic vesicle</keyword>
<feature type="domain" description="Cation efflux protein cytoplasmic" evidence="9">
    <location>
        <begin position="108"/>
        <end position="183"/>
    </location>
</feature>
<dbReference type="EMBL" id="JAIPUX010003289">
    <property type="protein sequence ID" value="KAH0622966.1"/>
    <property type="molecule type" value="Genomic_DNA"/>
</dbReference>
<dbReference type="InterPro" id="IPR050681">
    <property type="entry name" value="CDF/SLC30A"/>
</dbReference>
<evidence type="ECO:0000256" key="8">
    <source>
        <dbReference type="SAM" id="Phobius"/>
    </source>
</evidence>
<keyword evidence="8" id="KW-0472">Membrane</keyword>
<organism evidence="10 11">
    <name type="scientific">Phrynosoma platyrhinos</name>
    <name type="common">Desert horned lizard</name>
    <dbReference type="NCBI Taxonomy" id="52577"/>
    <lineage>
        <taxon>Eukaryota</taxon>
        <taxon>Metazoa</taxon>
        <taxon>Chordata</taxon>
        <taxon>Craniata</taxon>
        <taxon>Vertebrata</taxon>
        <taxon>Euteleostomi</taxon>
        <taxon>Lepidosauria</taxon>
        <taxon>Squamata</taxon>
        <taxon>Bifurcata</taxon>
        <taxon>Unidentata</taxon>
        <taxon>Episquamata</taxon>
        <taxon>Toxicofera</taxon>
        <taxon>Iguania</taxon>
        <taxon>Phrynosomatidae</taxon>
        <taxon>Phrynosomatinae</taxon>
        <taxon>Phrynosoma</taxon>
    </lineage>
</organism>